<accession>A0A1V9X4N6</accession>
<keyword evidence="8" id="KW-1185">Reference proteome</keyword>
<dbReference type="SMART" id="SM00164">
    <property type="entry name" value="TBC"/>
    <property type="match status" value="1"/>
</dbReference>
<reference evidence="7 8" key="1">
    <citation type="journal article" date="2017" name="Gigascience">
        <title>Draft genome of the honey bee ectoparasitic mite, Tropilaelaps mercedesae, is shaped by the parasitic life history.</title>
        <authorList>
            <person name="Dong X."/>
            <person name="Armstrong S.D."/>
            <person name="Xia D."/>
            <person name="Makepeace B.L."/>
            <person name="Darby A.C."/>
            <person name="Kadowaki T."/>
        </authorList>
    </citation>
    <scope>NUCLEOTIDE SEQUENCE [LARGE SCALE GENOMIC DNA]</scope>
    <source>
        <strain evidence="7">Wuxi-XJTLU</strain>
    </source>
</reference>
<dbReference type="InterPro" id="IPR011992">
    <property type="entry name" value="EF-hand-dom_pair"/>
</dbReference>
<dbReference type="FunFam" id="1.10.8.270:FF:000002">
    <property type="entry name" value="TBC1 domain family member 9B"/>
    <property type="match status" value="1"/>
</dbReference>
<keyword evidence="2" id="KW-0677">Repeat</keyword>
<dbReference type="InterPro" id="IPR018247">
    <property type="entry name" value="EF_Hand_1_Ca_BS"/>
</dbReference>
<dbReference type="InterPro" id="IPR035969">
    <property type="entry name" value="Rab-GAP_TBC_sf"/>
</dbReference>
<dbReference type="Pfam" id="PF00566">
    <property type="entry name" value="RabGAP-TBC"/>
    <property type="match status" value="1"/>
</dbReference>
<dbReference type="Gene3D" id="1.10.472.80">
    <property type="entry name" value="Ypt/Rab-GAP domain of gyp1p, domain 3"/>
    <property type="match status" value="1"/>
</dbReference>
<evidence type="ECO:0000259" key="5">
    <source>
        <dbReference type="PROSITE" id="PS50086"/>
    </source>
</evidence>
<dbReference type="PANTHER" id="PTHR47666">
    <property type="entry name" value="PROTEIN VASCULAR ASSOCIATED DEATH 1, CHLOROPLASTIC"/>
    <property type="match status" value="1"/>
</dbReference>
<dbReference type="FunFam" id="2.30.29.30:FF:000013">
    <property type="entry name" value="Putative TBC1 domain family member 8B"/>
    <property type="match status" value="1"/>
</dbReference>
<evidence type="ECO:0000313" key="7">
    <source>
        <dbReference type="EMBL" id="OQR68545.1"/>
    </source>
</evidence>
<dbReference type="CDD" id="cd13351">
    <property type="entry name" value="PH-GRAM1_TCB1D9_TCB1D9B"/>
    <property type="match status" value="1"/>
</dbReference>
<sequence length="1109" mass="126790">MWVEPREILIASGFWATEKQSKFFSLQRRKGHGSRGLSSVLLGTVDSIFYNNKPAPFRVIHHTPSSEVSWAVAEAFHRREIEADWTWLLDNLAPTLEQCGGEDQMTDIVKCKVTSLLMQNMQNAAAASGGGDMTDPDFQNSLASFRQRFKMPGEKLVNYYSCNLLKNRVPRQGWLYLSVNTMCFYSYLLGKETKLVLRWSEISVLEKSRNLFLPESIHVMTRDCKDYMFSLFVSTKETFQLMEQLANLAMRQIISDEAYEEDPFVLQRMVRTTPRKGSVVKRDLDMRAQSESYQAQFRLSGEEKLDGTIECSLFTPYDKKTVWGRLYFSTNYLCFDSRVRNLVRVIIPLRNVLGAEKTVLALGSRQHGILVSCRDGNTFMFSEIDQSELVTVVEKISDLLLQLVPVKAILEQGDTPRADLRWKPTRPLVQLFPLNYTKEGAAKLKTQSAKWEHHFIEYGRGVSTYRTFETMELVLQGIPDKYRGEIWMLYSGAMNDIQRNPGYYQWLVEGSQTATKASLPADEIERDLHRSLPEHPAFQDTVGIDALRRVLNAYAFKNPNIGYCQAMNIVASVLLLYNHEDEAFWLLTAMCERLLPDYYNTKVIGAQIDQRVLQDLVKDNLGQLHDKLETLGVLSMISISWFLTVFVSVMPFEAVVQIMDCFFYEGPKVIFQVALAILDKNKKALSEVVDDGSALAILNKFLGSITNATGPIVQAKPVTPSEDEETTDISALLDYAYRSYNFISEDMIAKLRNKHRLLVVQDLDAQSSTQVLRSLSSDMMLRQLLKERDALDLLQLVKKEQHLTKIRPGFHNAAPKADPLLPIYEQYNLDFEHFSKLYEQICDTMWFTGDRPDQLMLRLFHLFDENEDDFINFRELCQLMAVLCYGDLEHRLGLIYSAHLVKTTTVDEPSLFDLIDEAETATEAEEFFAQNTDADESAFKNLSTYTHASLLDALIWSRQQGGQWPGTQRSPSASSTNLDEIFQELPDMNQKQFMAMFTSLYRLFVGHPRENDFVKSLANMSTILLQTGELQQKIERPPSREGMAAQPKGAGAGASSTNGSRQRDHWNTQWYLSFSQFRDTLRIDDTLCNFFALKLPLSDKLAAMKKNKL</sequence>
<dbReference type="GO" id="GO:0005096">
    <property type="term" value="F:GTPase activator activity"/>
    <property type="evidence" value="ECO:0007669"/>
    <property type="project" value="UniProtKB-KW"/>
</dbReference>
<evidence type="ECO:0000256" key="1">
    <source>
        <dbReference type="ARBA" id="ARBA00022468"/>
    </source>
</evidence>
<dbReference type="SUPFAM" id="SSF47923">
    <property type="entry name" value="Ypt/Rab-GAP domain of gyp1p"/>
    <property type="match status" value="2"/>
</dbReference>
<dbReference type="InterPro" id="IPR036014">
    <property type="entry name" value="TCB1D9/TCB1D9B_PH-GRAM1"/>
</dbReference>
<comment type="caution">
    <text evidence="7">The sequence shown here is derived from an EMBL/GenBank/DDBJ whole genome shotgun (WGS) entry which is preliminary data.</text>
</comment>
<dbReference type="FunCoup" id="A0A1V9X4N6">
    <property type="interactions" value="955"/>
</dbReference>
<dbReference type="InterPro" id="IPR000195">
    <property type="entry name" value="Rab-GAP-TBC_dom"/>
</dbReference>
<dbReference type="OrthoDB" id="17687at2759"/>
<dbReference type="Proteomes" id="UP000192247">
    <property type="component" value="Unassembled WGS sequence"/>
</dbReference>
<organism evidence="7 8">
    <name type="scientific">Tropilaelaps mercedesae</name>
    <dbReference type="NCBI Taxonomy" id="418985"/>
    <lineage>
        <taxon>Eukaryota</taxon>
        <taxon>Metazoa</taxon>
        <taxon>Ecdysozoa</taxon>
        <taxon>Arthropoda</taxon>
        <taxon>Chelicerata</taxon>
        <taxon>Arachnida</taxon>
        <taxon>Acari</taxon>
        <taxon>Parasitiformes</taxon>
        <taxon>Mesostigmata</taxon>
        <taxon>Gamasina</taxon>
        <taxon>Dermanyssoidea</taxon>
        <taxon>Laelapidae</taxon>
        <taxon>Tropilaelaps</taxon>
    </lineage>
</organism>
<feature type="region of interest" description="Disordered" evidence="4">
    <location>
        <begin position="1035"/>
        <end position="1062"/>
    </location>
</feature>
<dbReference type="PROSITE" id="PS00018">
    <property type="entry name" value="EF_HAND_1"/>
    <property type="match status" value="1"/>
</dbReference>
<dbReference type="PANTHER" id="PTHR47666:SF1">
    <property type="entry name" value="PROTEIN VASCULAR ASSOCIATED DEATH 1, CHLOROPLASTIC"/>
    <property type="match status" value="1"/>
</dbReference>
<dbReference type="SMART" id="SM00568">
    <property type="entry name" value="GRAM"/>
    <property type="match status" value="2"/>
</dbReference>
<feature type="domain" description="Rab-GAP TBC" evidence="5">
    <location>
        <begin position="477"/>
        <end position="666"/>
    </location>
</feature>
<evidence type="ECO:0000259" key="6">
    <source>
        <dbReference type="PROSITE" id="PS50222"/>
    </source>
</evidence>
<name>A0A1V9X4N6_9ACAR</name>
<dbReference type="InParanoid" id="A0A1V9X4N6"/>
<proteinExistence type="predicted"/>
<protein>
    <submittedName>
        <fullName evidence="7">TBC1 domain family member 9-like</fullName>
    </submittedName>
</protein>
<dbReference type="GO" id="GO:0005509">
    <property type="term" value="F:calcium ion binding"/>
    <property type="evidence" value="ECO:0007669"/>
    <property type="project" value="InterPro"/>
</dbReference>
<feature type="domain" description="EF-hand" evidence="6">
    <location>
        <begin position="851"/>
        <end position="886"/>
    </location>
</feature>
<evidence type="ECO:0000256" key="4">
    <source>
        <dbReference type="SAM" id="MobiDB-lite"/>
    </source>
</evidence>
<dbReference type="STRING" id="418985.A0A1V9X4N6"/>
<dbReference type="SUPFAM" id="SSF47473">
    <property type="entry name" value="EF-hand"/>
    <property type="match status" value="1"/>
</dbReference>
<dbReference type="AlphaFoldDB" id="A0A1V9X4N6"/>
<dbReference type="Gene3D" id="1.10.8.270">
    <property type="entry name" value="putative rabgap domain of human tbc1 domain family member 14 like domains"/>
    <property type="match status" value="1"/>
</dbReference>
<dbReference type="InterPro" id="IPR004182">
    <property type="entry name" value="GRAM"/>
</dbReference>
<evidence type="ECO:0000313" key="8">
    <source>
        <dbReference type="Proteomes" id="UP000192247"/>
    </source>
</evidence>
<gene>
    <name evidence="7" type="ORF">BIW11_01993</name>
</gene>
<dbReference type="InterPro" id="IPR002048">
    <property type="entry name" value="EF_hand_dom"/>
</dbReference>
<dbReference type="InterPro" id="IPR011993">
    <property type="entry name" value="PH-like_dom_sf"/>
</dbReference>
<dbReference type="GO" id="GO:0003008">
    <property type="term" value="P:system process"/>
    <property type="evidence" value="ECO:0007669"/>
    <property type="project" value="UniProtKB-ARBA"/>
</dbReference>
<dbReference type="PROSITE" id="PS50222">
    <property type="entry name" value="EF_HAND_2"/>
    <property type="match status" value="1"/>
</dbReference>
<dbReference type="Gene3D" id="1.10.238.10">
    <property type="entry name" value="EF-hand"/>
    <property type="match status" value="1"/>
</dbReference>
<evidence type="ECO:0000256" key="2">
    <source>
        <dbReference type="ARBA" id="ARBA00022737"/>
    </source>
</evidence>
<keyword evidence="1" id="KW-0343">GTPase activation</keyword>
<dbReference type="EMBL" id="MNPL01024402">
    <property type="protein sequence ID" value="OQR68545.1"/>
    <property type="molecule type" value="Genomic_DNA"/>
</dbReference>
<keyword evidence="3" id="KW-0106">Calcium</keyword>
<dbReference type="PROSITE" id="PS50086">
    <property type="entry name" value="TBC_RABGAP"/>
    <property type="match status" value="1"/>
</dbReference>
<dbReference type="Pfam" id="PF02893">
    <property type="entry name" value="GRAM"/>
    <property type="match status" value="2"/>
</dbReference>
<dbReference type="Gene3D" id="2.30.29.30">
    <property type="entry name" value="Pleckstrin-homology domain (PH domain)/Phosphotyrosine-binding domain (PTB)"/>
    <property type="match status" value="2"/>
</dbReference>
<evidence type="ECO:0000256" key="3">
    <source>
        <dbReference type="ARBA" id="ARBA00022837"/>
    </source>
</evidence>